<feature type="domain" description="AAA" evidence="1">
    <location>
        <begin position="20"/>
        <end position="150"/>
    </location>
</feature>
<evidence type="ECO:0000313" key="3">
    <source>
        <dbReference type="EMBL" id="MBO8446863.1"/>
    </source>
</evidence>
<reference evidence="3" key="2">
    <citation type="journal article" date="2021" name="PeerJ">
        <title>Extensive microbial diversity within the chicken gut microbiome revealed by metagenomics and culture.</title>
        <authorList>
            <person name="Gilroy R."/>
            <person name="Ravi A."/>
            <person name="Getino M."/>
            <person name="Pursley I."/>
            <person name="Horton D.L."/>
            <person name="Alikhan N.F."/>
            <person name="Baker D."/>
            <person name="Gharbi K."/>
            <person name="Hall N."/>
            <person name="Watson M."/>
            <person name="Adriaenssens E.M."/>
            <person name="Foster-Nyarko E."/>
            <person name="Jarju S."/>
            <person name="Secka A."/>
            <person name="Antonio M."/>
            <person name="Oren A."/>
            <person name="Chaudhuri R.R."/>
            <person name="La Ragione R."/>
            <person name="Hildebrand F."/>
            <person name="Pallen M.J."/>
        </authorList>
    </citation>
    <scope>NUCLEOTIDE SEQUENCE</scope>
    <source>
        <strain evidence="3">D3-1215</strain>
    </source>
</reference>
<dbReference type="AlphaFoldDB" id="A0A9D9EG26"/>
<dbReference type="Pfam" id="PF13635">
    <property type="entry name" value="DUF4143"/>
    <property type="match status" value="1"/>
</dbReference>
<protein>
    <submittedName>
        <fullName evidence="3">ATP-binding protein</fullName>
    </submittedName>
</protein>
<organism evidence="3 4">
    <name type="scientific">Candidatus Enterocola intestinipullorum</name>
    <dbReference type="NCBI Taxonomy" id="2840783"/>
    <lineage>
        <taxon>Bacteria</taxon>
        <taxon>Pseudomonadati</taxon>
        <taxon>Bacteroidota</taxon>
        <taxon>Bacteroidia</taxon>
        <taxon>Bacteroidales</taxon>
        <taxon>Candidatus Enterocola</taxon>
    </lineage>
</organism>
<dbReference type="PANTHER" id="PTHR33295:SF20">
    <property type="entry name" value="ATPASE"/>
    <property type="match status" value="1"/>
</dbReference>
<sequence>MIARELYMKQIRPFMNRPFVKVIAGIRRCGKSVVLQLIADELEHQGVAVERIVYMNFESFEWMDIADAKALYRYIKDRVEKTEGRVYILLDEIQEVKDWEKAVNSFLVDWDVDVYVTGSNSRLLSSELSTYLAGRYVSFHIMPLSFNEYLLFHGIESENKENLREEFRKYLRMGGFPAVHTANYSYDAVYKLVYDIYSSVILRDTVQRHSIRNVELLERVVRFVFDNIGNRLNAKNIADYFKSQQRRVDINTVYNYLEALQGAFIIRRVPRYDIKGKDLLQTNEKYFVSDLSLIYAVMGYKDRMISGALENLVYWEMRRRGYDTYIGKQDTREVDFVGIRRDEKIYVQVTYRMESDATVEREFAPLLAISDHYPKYVVSMDDVWQDNIEGVRHWHIADFLTNENW</sequence>
<evidence type="ECO:0000259" key="1">
    <source>
        <dbReference type="Pfam" id="PF13173"/>
    </source>
</evidence>
<dbReference type="GO" id="GO:0005524">
    <property type="term" value="F:ATP binding"/>
    <property type="evidence" value="ECO:0007669"/>
    <property type="project" value="UniProtKB-KW"/>
</dbReference>
<keyword evidence="3" id="KW-0067">ATP-binding</keyword>
<name>A0A9D9EG26_9BACT</name>
<proteinExistence type="predicted"/>
<evidence type="ECO:0000259" key="2">
    <source>
        <dbReference type="Pfam" id="PF13635"/>
    </source>
</evidence>
<feature type="domain" description="DUF4143" evidence="2">
    <location>
        <begin position="203"/>
        <end position="350"/>
    </location>
</feature>
<dbReference type="InterPro" id="IPR027417">
    <property type="entry name" value="P-loop_NTPase"/>
</dbReference>
<gene>
    <name evidence="3" type="ORF">IAC32_03860</name>
</gene>
<accession>A0A9D9EG26</accession>
<keyword evidence="3" id="KW-0547">Nucleotide-binding</keyword>
<dbReference type="InterPro" id="IPR041682">
    <property type="entry name" value="AAA_14"/>
</dbReference>
<dbReference type="Proteomes" id="UP000823637">
    <property type="component" value="Unassembled WGS sequence"/>
</dbReference>
<evidence type="ECO:0000313" key="4">
    <source>
        <dbReference type="Proteomes" id="UP000823637"/>
    </source>
</evidence>
<dbReference type="PANTHER" id="PTHR33295">
    <property type="entry name" value="ATPASE"/>
    <property type="match status" value="1"/>
</dbReference>
<comment type="caution">
    <text evidence="3">The sequence shown here is derived from an EMBL/GenBank/DDBJ whole genome shotgun (WGS) entry which is preliminary data.</text>
</comment>
<reference evidence="3" key="1">
    <citation type="submission" date="2020-10" db="EMBL/GenBank/DDBJ databases">
        <authorList>
            <person name="Gilroy R."/>
        </authorList>
    </citation>
    <scope>NUCLEOTIDE SEQUENCE</scope>
    <source>
        <strain evidence="3">D3-1215</strain>
    </source>
</reference>
<dbReference type="Pfam" id="PF13173">
    <property type="entry name" value="AAA_14"/>
    <property type="match status" value="1"/>
</dbReference>
<dbReference type="EMBL" id="JADIMR010000054">
    <property type="protein sequence ID" value="MBO8446863.1"/>
    <property type="molecule type" value="Genomic_DNA"/>
</dbReference>
<dbReference type="SUPFAM" id="SSF52540">
    <property type="entry name" value="P-loop containing nucleoside triphosphate hydrolases"/>
    <property type="match status" value="1"/>
</dbReference>
<dbReference type="InterPro" id="IPR025420">
    <property type="entry name" value="DUF4143"/>
</dbReference>